<evidence type="ECO:0000256" key="2">
    <source>
        <dbReference type="SAM" id="Phobius"/>
    </source>
</evidence>
<feature type="compositionally biased region" description="Basic and acidic residues" evidence="1">
    <location>
        <begin position="53"/>
        <end position="63"/>
    </location>
</feature>
<reference evidence="3 4" key="1">
    <citation type="journal article" name="Sci. Rep.">
        <title>Genome-scale phylogenetic analyses confirm Olpidium as the closest living zoosporic fungus to the non-flagellated, terrestrial fungi.</title>
        <authorList>
            <person name="Chang Y."/>
            <person name="Rochon D."/>
            <person name="Sekimoto S."/>
            <person name="Wang Y."/>
            <person name="Chovatia M."/>
            <person name="Sandor L."/>
            <person name="Salamov A."/>
            <person name="Grigoriev I.V."/>
            <person name="Stajich J.E."/>
            <person name="Spatafora J.W."/>
        </authorList>
    </citation>
    <scope>NUCLEOTIDE SEQUENCE [LARGE SCALE GENOMIC DNA]</scope>
    <source>
        <strain evidence="3">S191</strain>
    </source>
</reference>
<feature type="transmembrane region" description="Helical" evidence="2">
    <location>
        <begin position="87"/>
        <end position="114"/>
    </location>
</feature>
<organism evidence="3 4">
    <name type="scientific">Olpidium bornovanus</name>
    <dbReference type="NCBI Taxonomy" id="278681"/>
    <lineage>
        <taxon>Eukaryota</taxon>
        <taxon>Fungi</taxon>
        <taxon>Fungi incertae sedis</taxon>
        <taxon>Olpidiomycota</taxon>
        <taxon>Olpidiomycotina</taxon>
        <taxon>Olpidiomycetes</taxon>
        <taxon>Olpidiales</taxon>
        <taxon>Olpidiaceae</taxon>
        <taxon>Olpidium</taxon>
    </lineage>
</organism>
<keyword evidence="2" id="KW-0472">Membrane</keyword>
<keyword evidence="2" id="KW-0812">Transmembrane</keyword>
<name>A0A8H8DKY2_9FUNG</name>
<evidence type="ECO:0000313" key="4">
    <source>
        <dbReference type="Proteomes" id="UP000673691"/>
    </source>
</evidence>
<gene>
    <name evidence="3" type="ORF">BJ554DRAFT_6142</name>
</gene>
<feature type="non-terminal residue" evidence="3">
    <location>
        <position position="141"/>
    </location>
</feature>
<keyword evidence="4" id="KW-1185">Reference proteome</keyword>
<dbReference type="Proteomes" id="UP000673691">
    <property type="component" value="Unassembled WGS sequence"/>
</dbReference>
<sequence>MGARAGAEGRGGDGNQQETARDGGPAEGGGPATEGPPPRARGLRLQHHPAVRSNERPVQRERCLAASARPRPACRHPPQRSGGDHHLVVVVVVVVIVAVVVVSLLICAVIEAVGSRSGEQHQRRHSRSEQFLAARADLQSL</sequence>
<comment type="caution">
    <text evidence="3">The sequence shown here is derived from an EMBL/GenBank/DDBJ whole genome shotgun (WGS) entry which is preliminary data.</text>
</comment>
<proteinExistence type="predicted"/>
<protein>
    <submittedName>
        <fullName evidence="3">Uncharacterized protein</fullName>
    </submittedName>
</protein>
<dbReference type="EMBL" id="JAEFCI010003361">
    <property type="protein sequence ID" value="KAG5461632.1"/>
    <property type="molecule type" value="Genomic_DNA"/>
</dbReference>
<evidence type="ECO:0000256" key="1">
    <source>
        <dbReference type="SAM" id="MobiDB-lite"/>
    </source>
</evidence>
<feature type="region of interest" description="Disordered" evidence="1">
    <location>
        <begin position="1"/>
        <end position="82"/>
    </location>
</feature>
<keyword evidence="2" id="KW-1133">Transmembrane helix</keyword>
<dbReference type="AlphaFoldDB" id="A0A8H8DKY2"/>
<accession>A0A8H8DKY2</accession>
<feature type="compositionally biased region" description="Basic residues" evidence="1">
    <location>
        <begin position="41"/>
        <end position="50"/>
    </location>
</feature>
<evidence type="ECO:0000313" key="3">
    <source>
        <dbReference type="EMBL" id="KAG5461632.1"/>
    </source>
</evidence>